<comment type="caution">
    <text evidence="1">The sequence shown here is derived from an EMBL/GenBank/DDBJ whole genome shotgun (WGS) entry which is preliminary data.</text>
</comment>
<reference evidence="1" key="1">
    <citation type="submission" date="2022-02" db="EMBL/GenBank/DDBJ databases">
        <title>Plant Genome Project.</title>
        <authorList>
            <person name="Zhang R.-G."/>
        </authorList>
    </citation>
    <scope>NUCLEOTIDE SEQUENCE</scope>
    <source>
        <strain evidence="1">AT1</strain>
    </source>
</reference>
<protein>
    <submittedName>
        <fullName evidence="1">Uncharacterized protein</fullName>
    </submittedName>
</protein>
<name>A0ACC0NJU5_RHOML</name>
<evidence type="ECO:0000313" key="1">
    <source>
        <dbReference type="EMBL" id="KAI8553627.1"/>
    </source>
</evidence>
<dbReference type="EMBL" id="CM046392">
    <property type="protein sequence ID" value="KAI8553627.1"/>
    <property type="molecule type" value="Genomic_DNA"/>
</dbReference>
<accession>A0ACC0NJU5</accession>
<organism evidence="1 2">
    <name type="scientific">Rhododendron molle</name>
    <name type="common">Chinese azalea</name>
    <name type="synonym">Azalea mollis</name>
    <dbReference type="NCBI Taxonomy" id="49168"/>
    <lineage>
        <taxon>Eukaryota</taxon>
        <taxon>Viridiplantae</taxon>
        <taxon>Streptophyta</taxon>
        <taxon>Embryophyta</taxon>
        <taxon>Tracheophyta</taxon>
        <taxon>Spermatophyta</taxon>
        <taxon>Magnoliopsida</taxon>
        <taxon>eudicotyledons</taxon>
        <taxon>Gunneridae</taxon>
        <taxon>Pentapetalae</taxon>
        <taxon>asterids</taxon>
        <taxon>Ericales</taxon>
        <taxon>Ericaceae</taxon>
        <taxon>Ericoideae</taxon>
        <taxon>Rhodoreae</taxon>
        <taxon>Rhododendron</taxon>
    </lineage>
</organism>
<gene>
    <name evidence="1" type="ORF">RHMOL_Rhmol05G0030800</name>
</gene>
<sequence length="86" mass="9917">MFIIRMVLLRGLVLKFQALRASRHEMLGPRWWDRRRLWWLASKSHGFNGDAQLERSGDRATPNVSDLTRTVYSPSPSSGIPHGDKE</sequence>
<dbReference type="Proteomes" id="UP001062846">
    <property type="component" value="Chromosome 5"/>
</dbReference>
<proteinExistence type="predicted"/>
<evidence type="ECO:0000313" key="2">
    <source>
        <dbReference type="Proteomes" id="UP001062846"/>
    </source>
</evidence>
<keyword evidence="2" id="KW-1185">Reference proteome</keyword>